<name>A0A1I5XKH0_9ACTN</name>
<dbReference type="EMBL" id="FOVH01000027">
    <property type="protein sequence ID" value="SFQ32472.1"/>
    <property type="molecule type" value="Genomic_DNA"/>
</dbReference>
<dbReference type="AlphaFoldDB" id="A0A1I5XKH0"/>
<dbReference type="RefSeq" id="WP_075024703.1">
    <property type="nucleotide sequence ID" value="NZ_FOVH01000027.1"/>
</dbReference>
<dbReference type="eggNOG" id="ENOG5030I72">
    <property type="taxonomic scope" value="Bacteria"/>
</dbReference>
<proteinExistence type="predicted"/>
<keyword evidence="1" id="KW-1133">Transmembrane helix</keyword>
<dbReference type="InParanoid" id="A0A1I5XKH0"/>
<keyword evidence="3" id="KW-1185">Reference proteome</keyword>
<feature type="transmembrane region" description="Helical" evidence="1">
    <location>
        <begin position="167"/>
        <end position="185"/>
    </location>
</feature>
<feature type="transmembrane region" description="Helical" evidence="1">
    <location>
        <begin position="139"/>
        <end position="160"/>
    </location>
</feature>
<feature type="transmembrane region" description="Helical" evidence="1">
    <location>
        <begin position="211"/>
        <end position="232"/>
    </location>
</feature>
<keyword evidence="1" id="KW-0472">Membrane</keyword>
<gene>
    <name evidence="2" type="ORF">SAMN04489713_12766</name>
</gene>
<dbReference type="STRING" id="1993.SAMN04489713_12766"/>
<evidence type="ECO:0008006" key="4">
    <source>
        <dbReference type="Google" id="ProtNLM"/>
    </source>
</evidence>
<evidence type="ECO:0000313" key="2">
    <source>
        <dbReference type="EMBL" id="SFQ32472.1"/>
    </source>
</evidence>
<keyword evidence="1" id="KW-0812">Transmembrane</keyword>
<dbReference type="Proteomes" id="UP000183413">
    <property type="component" value="Unassembled WGS sequence"/>
</dbReference>
<evidence type="ECO:0000313" key="3">
    <source>
        <dbReference type="Proteomes" id="UP000183413"/>
    </source>
</evidence>
<feature type="transmembrane region" description="Helical" evidence="1">
    <location>
        <begin position="92"/>
        <end position="119"/>
    </location>
</feature>
<organism evidence="2 3">
    <name type="scientific">Actinomadura madurae</name>
    <dbReference type="NCBI Taxonomy" id="1993"/>
    <lineage>
        <taxon>Bacteria</taxon>
        <taxon>Bacillati</taxon>
        <taxon>Actinomycetota</taxon>
        <taxon>Actinomycetes</taxon>
        <taxon>Streptosporangiales</taxon>
        <taxon>Thermomonosporaceae</taxon>
        <taxon>Actinomadura</taxon>
    </lineage>
</organism>
<accession>A0A1I5XKH0</accession>
<evidence type="ECO:0000256" key="1">
    <source>
        <dbReference type="SAM" id="Phobius"/>
    </source>
</evidence>
<reference evidence="2 3" key="1">
    <citation type="submission" date="2016-10" db="EMBL/GenBank/DDBJ databases">
        <authorList>
            <person name="de Groot N.N."/>
        </authorList>
    </citation>
    <scope>NUCLEOTIDE SEQUENCE [LARGE SCALE GENOMIC DNA]</scope>
    <source>
        <strain evidence="2 3">DSM 43067</strain>
    </source>
</reference>
<feature type="transmembrane region" description="Helical" evidence="1">
    <location>
        <begin position="52"/>
        <end position="72"/>
    </location>
</feature>
<feature type="transmembrane region" description="Helical" evidence="1">
    <location>
        <begin position="21"/>
        <end position="40"/>
    </location>
</feature>
<protein>
    <recommendedName>
        <fullName evidence="4">ABC-2 family transporter protein</fullName>
    </recommendedName>
</protein>
<sequence length="239" mass="24215">MIGLLRGELLKSLTARALWGFTAGGIAFTVLNAVIVALASGTLDEVPEKEEALSGLPVLLLLWGLVGAAGEYRHRTAAPAALVARRGRGTVLGVRIAAYTLTGLVLALVTNAVAVGVGLPLLARHPGPDLTSGDVVEVVAGNVLALVLAAMMGAALGALIRSPVVGAVVLLIVNLVVLPLVSGAWESGANLTPFGAAGVLTRGTHNTTLSVMQAGAVFAVWTAVAVLVAVCCERRRDLA</sequence>